<evidence type="ECO:0000259" key="2">
    <source>
        <dbReference type="Pfam" id="PF00905"/>
    </source>
</evidence>
<dbReference type="EMBL" id="CP072167">
    <property type="protein sequence ID" value="QYA06240.1"/>
    <property type="molecule type" value="Genomic_DNA"/>
</dbReference>
<dbReference type="GO" id="GO:0008658">
    <property type="term" value="F:penicillin binding"/>
    <property type="evidence" value="ECO:0007669"/>
    <property type="project" value="InterPro"/>
</dbReference>
<dbReference type="STRING" id="1367849.GCA_000518585_02703"/>
<protein>
    <submittedName>
        <fullName evidence="3">Class D beta-lactamase</fullName>
    </submittedName>
</protein>
<dbReference type="OrthoDB" id="9762883at2"/>
<reference evidence="3 5" key="1">
    <citation type="submission" date="2019-04" db="EMBL/GenBank/DDBJ databases">
        <title>Complete genome sequence of Agrobacterium larrymoorei CFBP5473.</title>
        <authorList>
            <person name="Haryono M."/>
            <person name="Chou L."/>
            <person name="Lin Y.-C."/>
            <person name="Lai E.-M."/>
            <person name="Kuo C.-H."/>
        </authorList>
    </citation>
    <scope>NUCLEOTIDE SEQUENCE [LARGE SCALE GENOMIC DNA]</scope>
    <source>
        <strain evidence="3 5">CFBP5473</strain>
    </source>
</reference>
<dbReference type="AlphaFoldDB" id="A0A4D7DMX4"/>
<dbReference type="InterPro" id="IPR012338">
    <property type="entry name" value="Beta-lactam/transpept-like"/>
</dbReference>
<feature type="chain" id="PRO_5044606253" evidence="1">
    <location>
        <begin position="28"/>
        <end position="271"/>
    </location>
</feature>
<organism evidence="3 5">
    <name type="scientific">Agrobacterium larrymoorei</name>
    <dbReference type="NCBI Taxonomy" id="160699"/>
    <lineage>
        <taxon>Bacteria</taxon>
        <taxon>Pseudomonadati</taxon>
        <taxon>Pseudomonadota</taxon>
        <taxon>Alphaproteobacteria</taxon>
        <taxon>Hyphomicrobiales</taxon>
        <taxon>Rhizobiaceae</taxon>
        <taxon>Rhizobium/Agrobacterium group</taxon>
        <taxon>Agrobacterium</taxon>
    </lineage>
</organism>
<gene>
    <name evidence="3" type="primary">blaOXA</name>
    <name evidence="3" type="ORF">CFBP5473_10525</name>
    <name evidence="4" type="ORF">J5285_09190</name>
</gene>
<evidence type="ECO:0000313" key="3">
    <source>
        <dbReference type="EMBL" id="QCI98305.1"/>
    </source>
</evidence>
<name>A0A4D7DMX4_9HYPH</name>
<accession>A0A4D7DMX4</accession>
<evidence type="ECO:0000256" key="1">
    <source>
        <dbReference type="SAM" id="SignalP"/>
    </source>
</evidence>
<sequence>MPMTKRLISALCLSAAAMWLPSAQAIAGQKVHCTVILDAESGKALHREGTCDKGFAPQSTFKFPLAVMGYDAGILKDATTPRWEYRAEWKRPKREQETTDPTIWEKDSIVWYSQEITRRLGKEKFADYARRFEYGNADVRGVKGQTDGLTEAWLMSSLKISGDGQADFVRRFVNRKLPVSSEAFAKTEAVIPQFSAADGWQVHGKTGSGRMRTKAGKFDGDSWLGWFVGWAQKDGRKVVFARLNIQDWKSEEPISFFTRDSLIADLPKLVK</sequence>
<keyword evidence="6" id="KW-1185">Reference proteome</keyword>
<dbReference type="InterPro" id="IPR001460">
    <property type="entry name" value="PCN-bd_Tpept"/>
</dbReference>
<keyword evidence="1" id="KW-0732">Signal</keyword>
<dbReference type="Pfam" id="PF00905">
    <property type="entry name" value="Transpeptidase"/>
    <property type="match status" value="1"/>
</dbReference>
<dbReference type="Proteomes" id="UP000826513">
    <property type="component" value="Chromosome 1"/>
</dbReference>
<dbReference type="EMBL" id="CP039691">
    <property type="protein sequence ID" value="QCI98305.1"/>
    <property type="molecule type" value="Genomic_DNA"/>
</dbReference>
<dbReference type="NCBIfam" id="NF000270">
    <property type="entry name" value="bla_class_D_alt"/>
    <property type="match status" value="1"/>
</dbReference>
<dbReference type="Proteomes" id="UP000298545">
    <property type="component" value="Chromosome circular"/>
</dbReference>
<evidence type="ECO:0000313" key="6">
    <source>
        <dbReference type="Proteomes" id="UP000826513"/>
    </source>
</evidence>
<proteinExistence type="predicted"/>
<evidence type="ECO:0000313" key="5">
    <source>
        <dbReference type="Proteomes" id="UP000298545"/>
    </source>
</evidence>
<dbReference type="SUPFAM" id="SSF56601">
    <property type="entry name" value="beta-lactamase/transpeptidase-like"/>
    <property type="match status" value="1"/>
</dbReference>
<dbReference type="Gene3D" id="3.40.710.10">
    <property type="entry name" value="DD-peptidase/beta-lactamase superfamily"/>
    <property type="match status" value="1"/>
</dbReference>
<reference evidence="4 6" key="2">
    <citation type="submission" date="2021-03" db="EMBL/GenBank/DDBJ databases">
        <title>Rapid diversification of plasmids in a genus of pathogenic and nitrogen fixing bacteria.</title>
        <authorList>
            <person name="Weisberg A.J."/>
            <person name="Miller M."/>
            <person name="Ream W."/>
            <person name="Grunwald N.J."/>
            <person name="Chang J.H."/>
        </authorList>
    </citation>
    <scope>NUCLEOTIDE SEQUENCE [LARGE SCALE GENOMIC DNA]</scope>
    <source>
        <strain evidence="4 6">AF3.44</strain>
    </source>
</reference>
<dbReference type="KEGG" id="alf:CFBP5473_10525"/>
<feature type="domain" description="Penicillin-binding protein transpeptidase" evidence="2">
    <location>
        <begin position="33"/>
        <end position="243"/>
    </location>
</feature>
<feature type="signal peptide" evidence="1">
    <location>
        <begin position="1"/>
        <end position="27"/>
    </location>
</feature>
<evidence type="ECO:0000313" key="4">
    <source>
        <dbReference type="EMBL" id="QYA06240.1"/>
    </source>
</evidence>